<dbReference type="AlphaFoldDB" id="A0A7S6WPT5"/>
<feature type="domain" description="Lipoyl-binding" evidence="2">
    <location>
        <begin position="46"/>
        <end position="119"/>
    </location>
</feature>
<keyword evidence="1" id="KW-0092">Biotin</keyword>
<evidence type="ECO:0000313" key="4">
    <source>
        <dbReference type="Proteomes" id="UP000593915"/>
    </source>
</evidence>
<accession>A0A7S6WPT5</accession>
<dbReference type="CDD" id="cd06850">
    <property type="entry name" value="biotinyl_domain"/>
    <property type="match status" value="1"/>
</dbReference>
<organism evidence="3 4">
    <name type="scientific">Treponema pedis</name>
    <dbReference type="NCBI Taxonomy" id="409322"/>
    <lineage>
        <taxon>Bacteria</taxon>
        <taxon>Pseudomonadati</taxon>
        <taxon>Spirochaetota</taxon>
        <taxon>Spirochaetia</taxon>
        <taxon>Spirochaetales</taxon>
        <taxon>Treponemataceae</taxon>
        <taxon>Treponema</taxon>
    </lineage>
</organism>
<dbReference type="RefSeq" id="WP_194076534.1">
    <property type="nucleotide sequence ID" value="NZ_CP061839.1"/>
</dbReference>
<dbReference type="FunFam" id="2.40.50.100:FF:000003">
    <property type="entry name" value="Acetyl-CoA carboxylase biotin carboxyl carrier protein"/>
    <property type="match status" value="1"/>
</dbReference>
<name>A0A7S6WPT5_9SPIR</name>
<dbReference type="EMBL" id="CP061839">
    <property type="protein sequence ID" value="QOW61080.1"/>
    <property type="molecule type" value="Genomic_DNA"/>
</dbReference>
<dbReference type="Gene3D" id="2.40.50.100">
    <property type="match status" value="1"/>
</dbReference>
<dbReference type="InterPro" id="IPR050709">
    <property type="entry name" value="Biotin_Carboxyl_Carrier/Decarb"/>
</dbReference>
<dbReference type="SUPFAM" id="SSF51230">
    <property type="entry name" value="Single hybrid motif"/>
    <property type="match status" value="1"/>
</dbReference>
<sequence>MIKVYKIKIDNKVYEVELESVTEKDGVISVCNDTPLEKKDNFKKTESAVGIAVEAPMQGLVLDIFVSVGDTVSEGEELIVLEAMKMQTPIVAPFAGRIKTISVLKGENVETGKVLLTLE</sequence>
<evidence type="ECO:0000259" key="2">
    <source>
        <dbReference type="PROSITE" id="PS50968"/>
    </source>
</evidence>
<protein>
    <submittedName>
        <fullName evidence="3">Acetyl-CoA carboxylase biotin carboxyl carrier protein subunit</fullName>
    </submittedName>
</protein>
<dbReference type="Pfam" id="PF00364">
    <property type="entry name" value="Biotin_lipoyl"/>
    <property type="match status" value="1"/>
</dbReference>
<dbReference type="PROSITE" id="PS00188">
    <property type="entry name" value="BIOTIN"/>
    <property type="match status" value="1"/>
</dbReference>
<proteinExistence type="predicted"/>
<dbReference type="InterPro" id="IPR001882">
    <property type="entry name" value="Biotin_BS"/>
</dbReference>
<evidence type="ECO:0000256" key="1">
    <source>
        <dbReference type="ARBA" id="ARBA00023267"/>
    </source>
</evidence>
<evidence type="ECO:0000313" key="3">
    <source>
        <dbReference type="EMBL" id="QOW61080.1"/>
    </source>
</evidence>
<dbReference type="PANTHER" id="PTHR45266">
    <property type="entry name" value="OXALOACETATE DECARBOXYLASE ALPHA CHAIN"/>
    <property type="match status" value="1"/>
</dbReference>
<reference evidence="3 4" key="1">
    <citation type="submission" date="2020-09" db="EMBL/GenBank/DDBJ databases">
        <title>Characterization of Treponema spp. from bovine digital dermatitis in Korea.</title>
        <authorList>
            <person name="Espiritu H.M."/>
            <person name="Cho Y.I."/>
            <person name="Mamuad L."/>
        </authorList>
    </citation>
    <scope>NUCLEOTIDE SEQUENCE [LARGE SCALE GENOMIC DNA]</scope>
    <source>
        <strain evidence="3 4">KS1</strain>
    </source>
</reference>
<gene>
    <name evidence="3" type="ORF">IFE08_01300</name>
</gene>
<dbReference type="InterPro" id="IPR000089">
    <property type="entry name" value="Biotin_lipoyl"/>
</dbReference>
<dbReference type="Proteomes" id="UP000593915">
    <property type="component" value="Chromosome"/>
</dbReference>
<dbReference type="PANTHER" id="PTHR45266:SF3">
    <property type="entry name" value="OXALOACETATE DECARBOXYLASE ALPHA CHAIN"/>
    <property type="match status" value="1"/>
</dbReference>
<dbReference type="InterPro" id="IPR011053">
    <property type="entry name" value="Single_hybrid_motif"/>
</dbReference>
<dbReference type="PROSITE" id="PS50968">
    <property type="entry name" value="BIOTINYL_LIPOYL"/>
    <property type="match status" value="1"/>
</dbReference>